<dbReference type="GO" id="GO:0006633">
    <property type="term" value="P:fatty acid biosynthetic process"/>
    <property type="evidence" value="ECO:0007669"/>
    <property type="project" value="TreeGrafter"/>
</dbReference>
<dbReference type="Gene3D" id="3.30.70.250">
    <property type="entry name" value="Malonyl-CoA ACP transacylase, ACP-binding"/>
    <property type="match status" value="1"/>
</dbReference>
<comment type="caution">
    <text evidence="5">The sequence shown here is derived from an EMBL/GenBank/DDBJ whole genome shotgun (WGS) entry which is preliminary data.</text>
</comment>
<dbReference type="AlphaFoldDB" id="A0A7V4WUQ9"/>
<reference evidence="5" key="1">
    <citation type="journal article" date="2020" name="mSystems">
        <title>Genome- and Community-Level Interaction Insights into Carbon Utilization and Element Cycling Functions of Hydrothermarchaeota in Hydrothermal Sediment.</title>
        <authorList>
            <person name="Zhou Z."/>
            <person name="Liu Y."/>
            <person name="Xu W."/>
            <person name="Pan J."/>
            <person name="Luo Z.H."/>
            <person name="Li M."/>
        </authorList>
    </citation>
    <scope>NUCLEOTIDE SEQUENCE [LARGE SCALE GENOMIC DNA]</scope>
    <source>
        <strain evidence="5">HyVt-577</strain>
    </source>
</reference>
<dbReference type="InterPro" id="IPR049490">
    <property type="entry name" value="C883_1060-like_KR_N"/>
</dbReference>
<dbReference type="SMART" id="SM00822">
    <property type="entry name" value="PKS_KR"/>
    <property type="match status" value="1"/>
</dbReference>
<organism evidence="5">
    <name type="scientific">Caldithrix abyssi</name>
    <dbReference type="NCBI Taxonomy" id="187145"/>
    <lineage>
        <taxon>Bacteria</taxon>
        <taxon>Pseudomonadati</taxon>
        <taxon>Calditrichota</taxon>
        <taxon>Calditrichia</taxon>
        <taxon>Calditrichales</taxon>
        <taxon>Calditrichaceae</taxon>
        <taxon>Caldithrix</taxon>
    </lineage>
</organism>
<sequence>RVLVAESVSDALQALKNRDPKRLLTLSHPKDPNTPPLVFMFSGQGAQYPNMGKGLYDNEAVFKETVDQCCALLQPELGFDLRELLFPAAGKEDEAAEKLAQTANTQPALFVIEYALARLLMQWGLQPTMMIGHSIGEYVAACLSGVFSLEDALKVVAARGRLMQKLPGGKMLSLPLEENDVRPFLNENISLAAVNGKNATVLSGTPEAIAQLEEELKAKGVEYRALRTSHAFHSAMMDAILDEFTAVVAGVRLNKPEIPYLSNVSGGWISEEDATSPQYYAKHLRSTVRFMDNVGAALQEADSVLLEVGPGTTLSTLARRHPENTLGRVILSTMRHPREDQHDLNYLLTTIGHLWLAGAEIDYGAFYENEQRKRLPLPAYAFEKKRYWLEAKGGATMLGAQTAEEDEGRKSDLADWFYLPVWNQRYLSTARPAEQEPQKYLFFSGDSAPEKTLVERLSEDGHNVFTVRRGSAFGTDDSSCTIDPWSADDYLQLVRYLKENDFLPDRIVHFWNYAQTNDKNNFEQMQTDGFLSLVYLAQALSGEAVNQKAEIILAGSHLFDVTGTEQLVPEISTMLGAAKVLPQEFPHLSVRMIDVDDGAADTKTGPLLYREITRNSDDITVALRGNRRWVQDFEPYRFEADNPLDGYLRRDGVYVITGGLGRIGLHLAEYLAQKVQARVALLDVVDFPETDKRAEWLQNHSADDPISLRIKRLQKIEESGGQTLVLQTDITDPARLKQTLQTIRDKWGAINGVIHAAGSVGQQAFQLIPEITPEHWKTQFEAKAKGALALAAVLPDFEADFCLLQSSLSSVLGGLGFAAYAAANQFLDALAARENRSGTCQWISVNWDGWNFDRDSGEASGIGAEITSLAVSPQEGVQAFERIFAQPGFGQVIVSTGNLKQRLRKWLYNTAKEDSAEPAQGGKLHSRPNLATAFVEPETDLQKQVAAEWQKLLGIEPIGIYDDFFDLGGNSLLGTQLIAKMRETFQIDVPLRSLFEDPTVSGVAKVIEEAKAKAEDSDLGKVADLLQKVENMSEEEVAKLLKDKKN</sequence>
<name>A0A7V4WUQ9_CALAY</name>
<dbReference type="InterPro" id="IPR057326">
    <property type="entry name" value="KR_dom"/>
</dbReference>
<dbReference type="SMART" id="SM00823">
    <property type="entry name" value="PKS_PP"/>
    <property type="match status" value="1"/>
</dbReference>
<dbReference type="PANTHER" id="PTHR43775:SF51">
    <property type="entry name" value="INACTIVE PHENOLPHTHIOCEROL SYNTHESIS POLYKETIDE SYNTHASE TYPE I PKS1-RELATED"/>
    <property type="match status" value="1"/>
</dbReference>
<evidence type="ECO:0000313" key="5">
    <source>
        <dbReference type="EMBL" id="HGY55113.1"/>
    </source>
</evidence>
<keyword evidence="3" id="KW-0808">Transferase</keyword>
<dbReference type="InterPro" id="IPR036291">
    <property type="entry name" value="NAD(P)-bd_dom_sf"/>
</dbReference>
<feature type="domain" description="Carrier" evidence="4">
    <location>
        <begin position="936"/>
        <end position="1011"/>
    </location>
</feature>
<dbReference type="Pfam" id="PF21394">
    <property type="entry name" value="Beta-ketacyl_N"/>
    <property type="match status" value="1"/>
</dbReference>
<dbReference type="Pfam" id="PF00550">
    <property type="entry name" value="PP-binding"/>
    <property type="match status" value="1"/>
</dbReference>
<accession>A0A7V4WUQ9</accession>
<dbReference type="EMBL" id="DRQG01000050">
    <property type="protein sequence ID" value="HGY55113.1"/>
    <property type="molecule type" value="Genomic_DNA"/>
</dbReference>
<protein>
    <submittedName>
        <fullName evidence="5">SDR family NAD(P)-dependent oxidoreductase</fullName>
    </submittedName>
</protein>
<dbReference type="Gene3D" id="3.40.366.10">
    <property type="entry name" value="Malonyl-Coenzyme A Acyl Carrier Protein, domain 2"/>
    <property type="match status" value="1"/>
</dbReference>
<dbReference type="SUPFAM" id="SSF51735">
    <property type="entry name" value="NAD(P)-binding Rossmann-fold domains"/>
    <property type="match status" value="2"/>
</dbReference>
<dbReference type="InterPro" id="IPR009081">
    <property type="entry name" value="PP-bd_ACP"/>
</dbReference>
<proteinExistence type="predicted"/>
<evidence type="ECO:0000256" key="2">
    <source>
        <dbReference type="ARBA" id="ARBA00022553"/>
    </source>
</evidence>
<evidence type="ECO:0000256" key="1">
    <source>
        <dbReference type="ARBA" id="ARBA00022450"/>
    </source>
</evidence>
<dbReference type="SMART" id="SM00827">
    <property type="entry name" value="PKS_AT"/>
    <property type="match status" value="1"/>
</dbReference>
<dbReference type="InterPro" id="IPR001227">
    <property type="entry name" value="Ac_transferase_dom_sf"/>
</dbReference>
<dbReference type="SUPFAM" id="SSF47336">
    <property type="entry name" value="ACP-like"/>
    <property type="match status" value="1"/>
</dbReference>
<dbReference type="InterPro" id="IPR013968">
    <property type="entry name" value="PKS_KR"/>
</dbReference>
<dbReference type="Proteomes" id="UP000885779">
    <property type="component" value="Unassembled WGS sequence"/>
</dbReference>
<feature type="non-terminal residue" evidence="5">
    <location>
        <position position="1"/>
    </location>
</feature>
<dbReference type="InterPro" id="IPR006162">
    <property type="entry name" value="Ppantetheine_attach_site"/>
</dbReference>
<dbReference type="Gene3D" id="1.10.1200.10">
    <property type="entry name" value="ACP-like"/>
    <property type="match status" value="1"/>
</dbReference>
<dbReference type="CDD" id="cd08953">
    <property type="entry name" value="KR_2_SDR_x"/>
    <property type="match status" value="1"/>
</dbReference>
<dbReference type="GO" id="GO:0004312">
    <property type="term" value="F:fatty acid synthase activity"/>
    <property type="evidence" value="ECO:0007669"/>
    <property type="project" value="TreeGrafter"/>
</dbReference>
<keyword evidence="1" id="KW-0596">Phosphopantetheine</keyword>
<dbReference type="Gene3D" id="3.30.70.3290">
    <property type="match status" value="1"/>
</dbReference>
<dbReference type="InterPro" id="IPR016036">
    <property type="entry name" value="Malonyl_transacylase_ACP-bd"/>
</dbReference>
<dbReference type="InterPro" id="IPR020806">
    <property type="entry name" value="PKS_PP-bd"/>
</dbReference>
<dbReference type="PROSITE" id="PS00012">
    <property type="entry name" value="PHOSPHOPANTETHEINE"/>
    <property type="match status" value="1"/>
</dbReference>
<dbReference type="SUPFAM" id="SSF52151">
    <property type="entry name" value="FabD/lysophospholipase-like"/>
    <property type="match status" value="1"/>
</dbReference>
<dbReference type="FunFam" id="1.10.1200.10:FF:000016">
    <property type="entry name" value="Non-ribosomal peptide synthase"/>
    <property type="match status" value="1"/>
</dbReference>
<dbReference type="Pfam" id="PF08659">
    <property type="entry name" value="KR"/>
    <property type="match status" value="1"/>
</dbReference>
<gene>
    <name evidence="5" type="ORF">ENK44_05405</name>
</gene>
<dbReference type="InterPro" id="IPR050091">
    <property type="entry name" value="PKS_NRPS_Biosynth_Enz"/>
</dbReference>
<dbReference type="GO" id="GO:0031177">
    <property type="term" value="F:phosphopantetheine binding"/>
    <property type="evidence" value="ECO:0007669"/>
    <property type="project" value="InterPro"/>
</dbReference>
<dbReference type="InterPro" id="IPR014043">
    <property type="entry name" value="Acyl_transferase_dom"/>
</dbReference>
<evidence type="ECO:0000256" key="3">
    <source>
        <dbReference type="ARBA" id="ARBA00022679"/>
    </source>
</evidence>
<evidence type="ECO:0000259" key="4">
    <source>
        <dbReference type="PROSITE" id="PS50075"/>
    </source>
</evidence>
<dbReference type="SUPFAM" id="SSF55048">
    <property type="entry name" value="Probable ACP-binding domain of malonyl-CoA ACP transacylase"/>
    <property type="match status" value="1"/>
</dbReference>
<dbReference type="PANTHER" id="PTHR43775">
    <property type="entry name" value="FATTY ACID SYNTHASE"/>
    <property type="match status" value="1"/>
</dbReference>
<dbReference type="InterPro" id="IPR016035">
    <property type="entry name" value="Acyl_Trfase/lysoPLipase"/>
</dbReference>
<dbReference type="Gene3D" id="3.40.50.720">
    <property type="entry name" value="NAD(P)-binding Rossmann-like Domain"/>
    <property type="match status" value="1"/>
</dbReference>
<dbReference type="Pfam" id="PF00698">
    <property type="entry name" value="Acyl_transf_1"/>
    <property type="match status" value="1"/>
</dbReference>
<dbReference type="GO" id="GO:0044550">
    <property type="term" value="P:secondary metabolite biosynthetic process"/>
    <property type="evidence" value="ECO:0007669"/>
    <property type="project" value="UniProtKB-ARBA"/>
</dbReference>
<dbReference type="InterPro" id="IPR036736">
    <property type="entry name" value="ACP-like_sf"/>
</dbReference>
<keyword evidence="2" id="KW-0597">Phosphoprotein</keyword>
<dbReference type="PROSITE" id="PS50075">
    <property type="entry name" value="CARRIER"/>
    <property type="match status" value="1"/>
</dbReference>